<feature type="compositionally biased region" description="Low complexity" evidence="1">
    <location>
        <begin position="203"/>
        <end position="214"/>
    </location>
</feature>
<feature type="region of interest" description="Disordered" evidence="1">
    <location>
        <begin position="28"/>
        <end position="117"/>
    </location>
</feature>
<feature type="compositionally biased region" description="Polar residues" evidence="1">
    <location>
        <begin position="247"/>
        <end position="260"/>
    </location>
</feature>
<gene>
    <name evidence="2" type="ORF">PDEL1432_LOCUS966</name>
</gene>
<reference evidence="2" key="1">
    <citation type="submission" date="2021-01" db="EMBL/GenBank/DDBJ databases">
        <authorList>
            <person name="Corre E."/>
            <person name="Pelletier E."/>
            <person name="Niang G."/>
            <person name="Scheremetjew M."/>
            <person name="Finn R."/>
            <person name="Kale V."/>
            <person name="Holt S."/>
            <person name="Cochrane G."/>
            <person name="Meng A."/>
            <person name="Brown T."/>
            <person name="Cohen L."/>
        </authorList>
    </citation>
    <scope>NUCLEOTIDE SEQUENCE</scope>
    <source>
        <strain evidence="2">UNC1205</strain>
    </source>
</reference>
<feature type="compositionally biased region" description="Basic and acidic residues" evidence="1">
    <location>
        <begin position="65"/>
        <end position="113"/>
    </location>
</feature>
<sequence>MAAVKACGGTHRATADDLVTWILGQGENEEVFIEPQNNSGTKEESKEPRDQSNQSKQESVGSNENELRQQQIEEAREKEEAARRLAAKREEARRRNREWNNREQARQQKEAKAKVAQKVYSTPAIPVTRNTIPGMKPSGRHVQTGNKWGVPPPVKAQSQWNVGQSNVAPHVASSAAPKLATGTEQHVVPISRIYTSNDDDKTVSSFGSSRGMSVSSKELVPLASHPSVAPPGFSPSATQPIAESTSLPISTLPENPSAVSLTEKPHQGEIRATAKEFVPSFSLPDGGNSDETQQKERIPSNDRPASQSAQSYDIVGLPPGILPQQGVSTVGGNSLLGFENSPSMTPPSAEPILPGTSFIGMTHTEEPAMTIPFSFGTDDYKESNDIGGSRLLSSISRNAAVGINPIWGETQNIPSLENTLHPSFFGDGNDNGASDENNTSSWHIPTGGNSLLPNGGGQGSIW</sequence>
<organism evidence="2">
    <name type="scientific">Pseudo-nitzschia delicatissima</name>
    <dbReference type="NCBI Taxonomy" id="44447"/>
    <lineage>
        <taxon>Eukaryota</taxon>
        <taxon>Sar</taxon>
        <taxon>Stramenopiles</taxon>
        <taxon>Ochrophyta</taxon>
        <taxon>Bacillariophyta</taxon>
        <taxon>Bacillariophyceae</taxon>
        <taxon>Bacillariophycidae</taxon>
        <taxon>Bacillariales</taxon>
        <taxon>Bacillariaceae</taxon>
        <taxon>Pseudo-nitzschia</taxon>
    </lineage>
</organism>
<accession>A0A7S0ULS2</accession>
<evidence type="ECO:0000256" key="1">
    <source>
        <dbReference type="SAM" id="MobiDB-lite"/>
    </source>
</evidence>
<protein>
    <submittedName>
        <fullName evidence="2">Uncharacterized protein</fullName>
    </submittedName>
</protein>
<feature type="compositionally biased region" description="Polar residues" evidence="1">
    <location>
        <begin position="51"/>
        <end position="64"/>
    </location>
</feature>
<feature type="region of interest" description="Disordered" evidence="1">
    <location>
        <begin position="277"/>
        <end position="309"/>
    </location>
</feature>
<dbReference type="EMBL" id="HBFL01001356">
    <property type="protein sequence ID" value="CAD8760926.1"/>
    <property type="molecule type" value="Transcribed_RNA"/>
</dbReference>
<feature type="region of interest" description="Disordered" evidence="1">
    <location>
        <begin position="247"/>
        <end position="266"/>
    </location>
</feature>
<feature type="region of interest" description="Disordered" evidence="1">
    <location>
        <begin position="191"/>
        <end position="214"/>
    </location>
</feature>
<evidence type="ECO:0000313" key="2">
    <source>
        <dbReference type="EMBL" id="CAD8760926.1"/>
    </source>
</evidence>
<dbReference type="AlphaFoldDB" id="A0A7S0ULS2"/>
<name>A0A7S0ULS2_9STRA</name>
<proteinExistence type="predicted"/>
<feature type="region of interest" description="Disordered" evidence="1">
    <location>
        <begin position="425"/>
        <end position="462"/>
    </location>
</feature>
<feature type="compositionally biased region" description="Basic and acidic residues" evidence="1">
    <location>
        <begin position="41"/>
        <end position="50"/>
    </location>
</feature>
<feature type="compositionally biased region" description="Polar residues" evidence="1">
    <location>
        <begin position="431"/>
        <end position="452"/>
    </location>
</feature>